<proteinExistence type="predicted"/>
<dbReference type="Proteomes" id="UP001164746">
    <property type="component" value="Chromosome 14"/>
</dbReference>
<keyword evidence="2" id="KW-1185">Reference proteome</keyword>
<reference evidence="1" key="1">
    <citation type="submission" date="2022-11" db="EMBL/GenBank/DDBJ databases">
        <title>Centuries of genome instability and evolution in soft-shell clam transmissible cancer (bioRxiv).</title>
        <authorList>
            <person name="Hart S.F.M."/>
            <person name="Yonemitsu M.A."/>
            <person name="Giersch R.M."/>
            <person name="Beal B.F."/>
            <person name="Arriagada G."/>
            <person name="Davis B.W."/>
            <person name="Ostrander E.A."/>
            <person name="Goff S.P."/>
            <person name="Metzger M.J."/>
        </authorList>
    </citation>
    <scope>NUCLEOTIDE SEQUENCE</scope>
    <source>
        <strain evidence="1">MELC-2E11</strain>
        <tissue evidence="1">Siphon/mantle</tissue>
    </source>
</reference>
<accession>A0ABY7FWB9</accession>
<organism evidence="1 2">
    <name type="scientific">Mya arenaria</name>
    <name type="common">Soft-shell clam</name>
    <dbReference type="NCBI Taxonomy" id="6604"/>
    <lineage>
        <taxon>Eukaryota</taxon>
        <taxon>Metazoa</taxon>
        <taxon>Spiralia</taxon>
        <taxon>Lophotrochozoa</taxon>
        <taxon>Mollusca</taxon>
        <taxon>Bivalvia</taxon>
        <taxon>Autobranchia</taxon>
        <taxon>Heteroconchia</taxon>
        <taxon>Euheterodonta</taxon>
        <taxon>Imparidentia</taxon>
        <taxon>Neoheterodontei</taxon>
        <taxon>Myida</taxon>
        <taxon>Myoidea</taxon>
        <taxon>Myidae</taxon>
        <taxon>Mya</taxon>
    </lineage>
</organism>
<evidence type="ECO:0000313" key="2">
    <source>
        <dbReference type="Proteomes" id="UP001164746"/>
    </source>
</evidence>
<name>A0ABY7FWB9_MYAAR</name>
<dbReference type="EMBL" id="CP111025">
    <property type="protein sequence ID" value="WAR26295.1"/>
    <property type="molecule type" value="Genomic_DNA"/>
</dbReference>
<evidence type="ECO:0000313" key="1">
    <source>
        <dbReference type="EMBL" id="WAR26295.1"/>
    </source>
</evidence>
<gene>
    <name evidence="1" type="ORF">MAR_011999</name>
</gene>
<sequence length="217" mass="23547">MWTAYGGQSSHSTGGAGTVYVGAISKKLLYVDNKEPYSVPSSIDQYDVSGIADMDYGRTWITFPTSGSMVVDKLYLFNGAHLALEPAANPASADYKFETEGFYGKDFGNDANNLGTIHVGPYQTFTVRAIDLYFPAHAEVYESGLLSMPSKVKWFNSQSNVHGTIGGVTELTLVRSTLNLMATSKTLVSSLPFLVYAAANAIISFNDNISRNVHEQD</sequence>
<protein>
    <submittedName>
        <fullName evidence="1">Uncharacterized protein</fullName>
    </submittedName>
</protein>